<dbReference type="NCBIfam" id="TIGR00550">
    <property type="entry name" value="nadA"/>
    <property type="match status" value="1"/>
</dbReference>
<evidence type="ECO:0000256" key="7">
    <source>
        <dbReference type="ARBA" id="ARBA00023004"/>
    </source>
</evidence>
<dbReference type="GO" id="GO:0008987">
    <property type="term" value="F:quinolinate synthetase A activity"/>
    <property type="evidence" value="ECO:0007669"/>
    <property type="project" value="UniProtKB-UniRule"/>
</dbReference>
<dbReference type="Proteomes" id="UP000033428">
    <property type="component" value="Unassembled WGS sequence"/>
</dbReference>
<dbReference type="InterPro" id="IPR023066">
    <property type="entry name" value="Quinolinate_synth_type2"/>
</dbReference>
<evidence type="ECO:0000256" key="6">
    <source>
        <dbReference type="ARBA" id="ARBA00022723"/>
    </source>
</evidence>
<sequence length="300" mass="33789">MNIVDEIQKLKKEKNAVILAHNYQLPEIQDIADYNGDSLGLSVEASKTKADIIIFCGVYFMAETAKILSPQKTVLIPDKEAGCPMADMITGEELRALKKKHPNAKVICYVNSSAEVKAESDVCCTSANSIKVVEKFFKEDDEIIFVPDKYLALYTASQIKRKFIFWHGYCPSHAKILSEYILEKKKLYPNAEVLVHPECRPEITELADKVLSTGGMSKYVANAKARDFIIGTEEGMIYRLAKDNPGKNFYLASELAHCINMKRITLDKVLACLRTNRHEIFIGQDIIEKAGLSIRRMVEC</sequence>
<dbReference type="GO" id="GO:0051539">
    <property type="term" value="F:4 iron, 4 sulfur cluster binding"/>
    <property type="evidence" value="ECO:0007669"/>
    <property type="project" value="UniProtKB-KW"/>
</dbReference>
<feature type="binding site" evidence="9">
    <location>
        <position position="170"/>
    </location>
    <ligand>
        <name>[4Fe-4S] cluster</name>
        <dbReference type="ChEBI" id="CHEBI:49883"/>
    </ligand>
</feature>
<name>A0A0F0CWV1_9BACT</name>
<dbReference type="Gene3D" id="3.40.50.10800">
    <property type="entry name" value="NadA-like"/>
    <property type="match status" value="3"/>
</dbReference>
<dbReference type="UniPathway" id="UPA00253">
    <property type="reaction ID" value="UER00327"/>
</dbReference>
<dbReference type="Pfam" id="PF02445">
    <property type="entry name" value="NadA"/>
    <property type="match status" value="1"/>
</dbReference>
<dbReference type="PANTHER" id="PTHR30573:SF0">
    <property type="entry name" value="QUINOLINATE SYNTHASE, CHLOROPLASTIC"/>
    <property type="match status" value="1"/>
</dbReference>
<feature type="binding site" evidence="9">
    <location>
        <position position="83"/>
    </location>
    <ligand>
        <name>[4Fe-4S] cluster</name>
        <dbReference type="ChEBI" id="CHEBI:49883"/>
    </ligand>
</feature>
<comment type="caution">
    <text evidence="10">The sequence shown here is derived from an EMBL/GenBank/DDBJ whole genome shotgun (WGS) entry which is preliminary data.</text>
</comment>
<dbReference type="GO" id="GO:0005737">
    <property type="term" value="C:cytoplasm"/>
    <property type="evidence" value="ECO:0007669"/>
    <property type="project" value="UniProtKB-SubCell"/>
</dbReference>
<dbReference type="SUPFAM" id="SSF142754">
    <property type="entry name" value="NadA-like"/>
    <property type="match status" value="1"/>
</dbReference>
<dbReference type="PANTHER" id="PTHR30573">
    <property type="entry name" value="QUINOLINATE SYNTHETASE A"/>
    <property type="match status" value="1"/>
</dbReference>
<comment type="function">
    <text evidence="9">Catalyzes the condensation of iminoaspartate with dihydroxyacetone phosphate to form quinolinate.</text>
</comment>
<proteinExistence type="inferred from homology"/>
<dbReference type="InterPro" id="IPR036094">
    <property type="entry name" value="NadA_sf"/>
</dbReference>
<feature type="binding site" evidence="9">
    <location>
        <position position="21"/>
    </location>
    <ligand>
        <name>iminosuccinate</name>
        <dbReference type="ChEBI" id="CHEBI:77875"/>
    </ligand>
</feature>
<keyword evidence="11" id="KW-1185">Reference proteome</keyword>
<dbReference type="EC" id="2.5.1.72" evidence="2 9"/>
<keyword evidence="3 9" id="KW-0004">4Fe-4S</keyword>
<reference evidence="10 11" key="1">
    <citation type="submission" date="2015-02" db="EMBL/GenBank/DDBJ databases">
        <title>Single-cell genomics of uncultivated deep-branching MTB reveals a conserved set of magnetosome genes.</title>
        <authorList>
            <person name="Kolinko S."/>
            <person name="Richter M."/>
            <person name="Glockner F.O."/>
            <person name="Brachmann A."/>
            <person name="Schuler D."/>
        </authorList>
    </citation>
    <scope>NUCLEOTIDE SEQUENCE [LARGE SCALE GENOMIC DNA]</scope>
    <source>
        <strain evidence="10">SKK-01</strain>
    </source>
</reference>
<comment type="pathway">
    <text evidence="1 9">Cofactor biosynthesis; NAD(+) biosynthesis; quinolinate from iminoaspartate: step 1/1.</text>
</comment>
<comment type="catalytic activity">
    <reaction evidence="9">
        <text>iminosuccinate + dihydroxyacetone phosphate = quinolinate + phosphate + 2 H2O + H(+)</text>
        <dbReference type="Rhea" id="RHEA:25888"/>
        <dbReference type="ChEBI" id="CHEBI:15377"/>
        <dbReference type="ChEBI" id="CHEBI:15378"/>
        <dbReference type="ChEBI" id="CHEBI:29959"/>
        <dbReference type="ChEBI" id="CHEBI:43474"/>
        <dbReference type="ChEBI" id="CHEBI:57642"/>
        <dbReference type="ChEBI" id="CHEBI:77875"/>
        <dbReference type="EC" id="2.5.1.72"/>
    </reaction>
</comment>
<keyword evidence="8 9" id="KW-0411">Iron-sulfur</keyword>
<organism evidence="10 11">
    <name type="scientific">Candidatus Omnitrophus magneticus</name>
    <dbReference type="NCBI Taxonomy" id="1609969"/>
    <lineage>
        <taxon>Bacteria</taxon>
        <taxon>Pseudomonadati</taxon>
        <taxon>Candidatus Omnitrophota</taxon>
        <taxon>Candidatus Omnitrophus</taxon>
    </lineage>
</organism>
<evidence type="ECO:0000313" key="11">
    <source>
        <dbReference type="Proteomes" id="UP000033428"/>
    </source>
</evidence>
<evidence type="ECO:0000256" key="4">
    <source>
        <dbReference type="ARBA" id="ARBA00022642"/>
    </source>
</evidence>
<evidence type="ECO:0000256" key="8">
    <source>
        <dbReference type="ARBA" id="ARBA00023014"/>
    </source>
</evidence>
<evidence type="ECO:0000313" key="10">
    <source>
        <dbReference type="EMBL" id="KJJ85930.1"/>
    </source>
</evidence>
<dbReference type="HAMAP" id="MF_00568">
    <property type="entry name" value="NadA_type2"/>
    <property type="match status" value="1"/>
</dbReference>
<feature type="binding site" evidence="9">
    <location>
        <begin position="196"/>
        <end position="198"/>
    </location>
    <ligand>
        <name>iminosuccinate</name>
        <dbReference type="ChEBI" id="CHEBI:77875"/>
    </ligand>
</feature>
<protein>
    <recommendedName>
        <fullName evidence="2 9">Quinolinate synthase</fullName>
        <ecNumber evidence="2 9">2.5.1.72</ecNumber>
    </recommendedName>
</protein>
<feature type="binding site" evidence="9">
    <location>
        <position position="213"/>
    </location>
    <ligand>
        <name>iminosuccinate</name>
        <dbReference type="ChEBI" id="CHEBI:77875"/>
    </ligand>
</feature>
<comment type="similarity">
    <text evidence="9">Belongs to the quinolinate synthase family. Type 2 subfamily.</text>
</comment>
<evidence type="ECO:0000256" key="3">
    <source>
        <dbReference type="ARBA" id="ARBA00022485"/>
    </source>
</evidence>
<accession>A0A0F0CWV1</accession>
<dbReference type="EMBL" id="JYNY01000038">
    <property type="protein sequence ID" value="KJJ85930.1"/>
    <property type="molecule type" value="Genomic_DNA"/>
</dbReference>
<keyword evidence="4 9" id="KW-0662">Pyridine nucleotide biosynthesis</keyword>
<dbReference type="NCBIfam" id="NF006879">
    <property type="entry name" value="PRK09375.1-4"/>
    <property type="match status" value="1"/>
</dbReference>
<comment type="subcellular location">
    <subcellularLocation>
        <location evidence="9">Cytoplasm</location>
    </subcellularLocation>
</comment>
<keyword evidence="5 9" id="KW-0808">Transferase</keyword>
<keyword evidence="6 9" id="KW-0479">Metal-binding</keyword>
<dbReference type="NCBIfam" id="NF006878">
    <property type="entry name" value="PRK09375.1-2"/>
    <property type="match status" value="1"/>
</dbReference>
<feature type="binding site" evidence="9">
    <location>
        <begin position="109"/>
        <end position="111"/>
    </location>
    <ligand>
        <name>iminosuccinate</name>
        <dbReference type="ChEBI" id="CHEBI:77875"/>
    </ligand>
</feature>
<gene>
    <name evidence="9" type="primary">nadA</name>
    <name evidence="10" type="ORF">OMAG_000203</name>
</gene>
<evidence type="ECO:0000256" key="9">
    <source>
        <dbReference type="HAMAP-Rule" id="MF_00568"/>
    </source>
</evidence>
<evidence type="ECO:0000256" key="1">
    <source>
        <dbReference type="ARBA" id="ARBA00005065"/>
    </source>
</evidence>
<dbReference type="GO" id="GO:0046872">
    <property type="term" value="F:metal ion binding"/>
    <property type="evidence" value="ECO:0007669"/>
    <property type="project" value="UniProtKB-KW"/>
</dbReference>
<dbReference type="PATRIC" id="fig|1609969.3.peg.158"/>
<dbReference type="GO" id="GO:0034628">
    <property type="term" value="P:'de novo' NAD+ biosynthetic process from L-aspartate"/>
    <property type="evidence" value="ECO:0007669"/>
    <property type="project" value="TreeGrafter"/>
</dbReference>
<evidence type="ECO:0000256" key="2">
    <source>
        <dbReference type="ARBA" id="ARBA00012669"/>
    </source>
</evidence>
<dbReference type="AlphaFoldDB" id="A0A0F0CWV1"/>
<feature type="binding site" evidence="9">
    <location>
        <position position="38"/>
    </location>
    <ligand>
        <name>iminosuccinate</name>
        <dbReference type="ChEBI" id="CHEBI:77875"/>
    </ligand>
</feature>
<keyword evidence="9" id="KW-0963">Cytoplasm</keyword>
<feature type="binding site" evidence="9">
    <location>
        <position position="126"/>
    </location>
    <ligand>
        <name>iminosuccinate</name>
        <dbReference type="ChEBI" id="CHEBI:77875"/>
    </ligand>
</feature>
<feature type="binding site" evidence="9">
    <location>
        <position position="258"/>
    </location>
    <ligand>
        <name>[4Fe-4S] cluster</name>
        <dbReference type="ChEBI" id="CHEBI:49883"/>
    </ligand>
</feature>
<dbReference type="InterPro" id="IPR003473">
    <property type="entry name" value="NadA"/>
</dbReference>
<keyword evidence="7 9" id="KW-0408">Iron</keyword>
<evidence type="ECO:0000256" key="5">
    <source>
        <dbReference type="ARBA" id="ARBA00022679"/>
    </source>
</evidence>
<comment type="cofactor">
    <cofactor evidence="9">
        <name>[4Fe-4S] cluster</name>
        <dbReference type="ChEBI" id="CHEBI:49883"/>
    </cofactor>
    <text evidence="9">Binds 1 [4Fe-4S] cluster per subunit.</text>
</comment>